<evidence type="ECO:0000256" key="1">
    <source>
        <dbReference type="ARBA" id="ARBA00004884"/>
    </source>
</evidence>
<feature type="binding site" evidence="13">
    <location>
        <begin position="195"/>
        <end position="196"/>
    </location>
    <ligand>
        <name>NAD(+)</name>
        <dbReference type="ChEBI" id="CHEBI:57540"/>
    </ligand>
</feature>
<feature type="binding site" evidence="13">
    <location>
        <position position="220"/>
    </location>
    <ligand>
        <name>NAD(+)</name>
        <dbReference type="ChEBI" id="CHEBI:57540"/>
    </ligand>
</feature>
<dbReference type="EMBL" id="BJLF01000003">
    <property type="protein sequence ID" value="GEA50040.1"/>
    <property type="molecule type" value="Genomic_DNA"/>
</dbReference>
<evidence type="ECO:0000256" key="10">
    <source>
        <dbReference type="ARBA" id="ARBA00033228"/>
    </source>
</evidence>
<feature type="binding site" evidence="13">
    <location>
        <position position="266"/>
    </location>
    <ligand>
        <name>NAD(+)</name>
        <dbReference type="ChEBI" id="CHEBI:57540"/>
    </ligand>
</feature>
<dbReference type="SUPFAM" id="SSF52283">
    <property type="entry name" value="Formate/glycerate dehydrogenase catalytic domain-like"/>
    <property type="match status" value="1"/>
</dbReference>
<dbReference type="GO" id="GO:0005737">
    <property type="term" value="C:cytoplasm"/>
    <property type="evidence" value="ECO:0007669"/>
    <property type="project" value="TreeGrafter"/>
</dbReference>
<comment type="subunit">
    <text evidence="3">Monomer.</text>
</comment>
<feature type="binding site" evidence="13">
    <location>
        <position position="216"/>
    </location>
    <ligand>
        <name>NAD(+)</name>
        <dbReference type="ChEBI" id="CHEBI:57540"/>
    </ligand>
</feature>
<dbReference type="InterPro" id="IPR036291">
    <property type="entry name" value="NAD(P)-bd_dom_sf"/>
</dbReference>
<dbReference type="InterPro" id="IPR051168">
    <property type="entry name" value="AASS"/>
</dbReference>
<evidence type="ECO:0000256" key="13">
    <source>
        <dbReference type="PIRSR" id="PIRSR018250-3"/>
    </source>
</evidence>
<dbReference type="Pfam" id="PF05222">
    <property type="entry name" value="AlaDh_PNT_N"/>
    <property type="match status" value="1"/>
</dbReference>
<dbReference type="AlphaFoldDB" id="A0A4Y3HTF9"/>
<evidence type="ECO:0000313" key="17">
    <source>
        <dbReference type="EMBL" id="GEA50040.1"/>
    </source>
</evidence>
<dbReference type="SUPFAM" id="SSF51735">
    <property type="entry name" value="NAD(P)-binding Rossmann-fold domains"/>
    <property type="match status" value="1"/>
</dbReference>
<keyword evidence="9" id="KW-1015">Disulfide bond</keyword>
<comment type="catalytic activity">
    <reaction evidence="11">
        <text>L-saccharopine + NAD(+) + H2O = L-lysine + 2-oxoglutarate + NADH + H(+)</text>
        <dbReference type="Rhea" id="RHEA:12440"/>
        <dbReference type="ChEBI" id="CHEBI:15377"/>
        <dbReference type="ChEBI" id="CHEBI:15378"/>
        <dbReference type="ChEBI" id="CHEBI:16810"/>
        <dbReference type="ChEBI" id="CHEBI:32551"/>
        <dbReference type="ChEBI" id="CHEBI:57540"/>
        <dbReference type="ChEBI" id="CHEBI:57945"/>
        <dbReference type="ChEBI" id="CHEBI:57951"/>
        <dbReference type="EC" id="1.5.1.7"/>
    </reaction>
</comment>
<evidence type="ECO:0000256" key="3">
    <source>
        <dbReference type="ARBA" id="ARBA00011245"/>
    </source>
</evidence>
<name>A0A4Y3HTF9_9VIBR</name>
<evidence type="ECO:0000259" key="15">
    <source>
        <dbReference type="SMART" id="SM01002"/>
    </source>
</evidence>
<dbReference type="InterPro" id="IPR007698">
    <property type="entry name" value="AlaDH/PNT_NAD(H)-bd"/>
</dbReference>
<evidence type="ECO:0000256" key="2">
    <source>
        <dbReference type="ARBA" id="ARBA00005689"/>
    </source>
</evidence>
<accession>A0A4Y3HTF9</accession>
<reference evidence="17 18" key="1">
    <citation type="submission" date="2019-06" db="EMBL/GenBank/DDBJ databases">
        <title>Whole genome shotgun sequence of Vibrio inusitatus NBRC 102082.</title>
        <authorList>
            <person name="Hosoyama A."/>
            <person name="Uohara A."/>
            <person name="Ohji S."/>
            <person name="Ichikawa N."/>
        </authorList>
    </citation>
    <scope>NUCLEOTIDE SEQUENCE [LARGE SCALE GENOMIC DNA]</scope>
    <source>
        <strain evidence="17 18">NBRC 102082</strain>
    </source>
</reference>
<evidence type="ECO:0000256" key="7">
    <source>
        <dbReference type="ARBA" id="ARBA00023002"/>
    </source>
</evidence>
<comment type="similarity">
    <text evidence="2">Belongs to the AlaDH/PNT family.</text>
</comment>
<dbReference type="InterPro" id="IPR007886">
    <property type="entry name" value="AlaDH/PNT_N"/>
</dbReference>
<dbReference type="PANTHER" id="PTHR11133:SF23">
    <property type="entry name" value="SACCHAROPINE DEHYDROGENASE [NAD(+), L-LYSINE-FORMING]"/>
    <property type="match status" value="1"/>
</dbReference>
<evidence type="ECO:0000256" key="11">
    <source>
        <dbReference type="ARBA" id="ARBA00047860"/>
    </source>
</evidence>
<keyword evidence="8 13" id="KW-0520">NAD</keyword>
<feature type="domain" description="Alanine dehydrogenase/pyridine nucleotide transhydrogenase N-terminal" evidence="16">
    <location>
        <begin position="6"/>
        <end position="140"/>
    </location>
</feature>
<feature type="domain" description="Alanine dehydrogenase/pyridine nucleotide transhydrogenase NAD(H)-binding" evidence="15">
    <location>
        <begin position="173"/>
        <end position="302"/>
    </location>
</feature>
<evidence type="ECO:0000256" key="12">
    <source>
        <dbReference type="PIRSR" id="PIRSR018250-1"/>
    </source>
</evidence>
<keyword evidence="6" id="KW-0028">Amino-acid biosynthesis</keyword>
<dbReference type="SMART" id="SM01003">
    <property type="entry name" value="AlaDh_PNT_N"/>
    <property type="match status" value="1"/>
</dbReference>
<dbReference type="PANTHER" id="PTHR11133">
    <property type="entry name" value="SACCHAROPINE DEHYDROGENASE"/>
    <property type="match status" value="1"/>
</dbReference>
<dbReference type="InterPro" id="IPR027281">
    <property type="entry name" value="Lys1"/>
</dbReference>
<dbReference type="RefSeq" id="WP_141344397.1">
    <property type="nucleotide sequence ID" value="NZ_BJLF01000003.1"/>
</dbReference>
<gene>
    <name evidence="17" type="primary">sdh</name>
    <name evidence="17" type="ORF">VIN01S_08440</name>
</gene>
<dbReference type="PIRSF" id="PIRSF018250">
    <property type="entry name" value="Saccharopine_DH_Lys"/>
    <property type="match status" value="1"/>
</dbReference>
<dbReference type="OrthoDB" id="502334at2"/>
<evidence type="ECO:0000256" key="14">
    <source>
        <dbReference type="PIRSR" id="PIRSR018250-4"/>
    </source>
</evidence>
<proteinExistence type="inferred from homology"/>
<dbReference type="Gene3D" id="3.40.50.720">
    <property type="entry name" value="NAD(P)-binding Rossmann-like Domain"/>
    <property type="match status" value="2"/>
</dbReference>
<evidence type="ECO:0000256" key="5">
    <source>
        <dbReference type="ARBA" id="ARBA00021221"/>
    </source>
</evidence>
<evidence type="ECO:0000256" key="6">
    <source>
        <dbReference type="ARBA" id="ARBA00022605"/>
    </source>
</evidence>
<protein>
    <recommendedName>
        <fullName evidence="5">Saccharopine dehydrogenase [NAD(+), L-lysine-forming]</fullName>
        <ecNumber evidence="4">1.5.1.7</ecNumber>
    </recommendedName>
    <alternativeName>
        <fullName evidence="10">Lysine--2-oxoglutarate reductase</fullName>
    </alternativeName>
</protein>
<feature type="binding site" evidence="13">
    <location>
        <position position="240"/>
    </location>
    <ligand>
        <name>NAD(+)</name>
        <dbReference type="ChEBI" id="CHEBI:57540"/>
    </ligand>
</feature>
<evidence type="ECO:0000256" key="9">
    <source>
        <dbReference type="ARBA" id="ARBA00023157"/>
    </source>
</evidence>
<dbReference type="Proteomes" id="UP000318717">
    <property type="component" value="Unassembled WGS sequence"/>
</dbReference>
<feature type="binding site" evidence="13">
    <location>
        <position position="128"/>
    </location>
    <ligand>
        <name>NAD(+)</name>
        <dbReference type="ChEBI" id="CHEBI:57540"/>
    </ligand>
</feature>
<sequence>MKTLFWLRDEVKPGERRTALTPSGAKALIEAGAEIAVEHSETRIFPDQAYADVGCQLVDTHSWVDAPEHAYILGLKELAEENFALKHKHIYFAHAFKGQDEAVQILSRFKEGSGQVLDLEFLRDEEGRRVCAFGYWAGYVGAAIGLSAYVHHTQSKETYPAVESYADRSAYLAVLSEQLKSAQQAPKVLVIGQFGRCGKGAMDLFTDLGLQAQGWDIEETKAGGPFTAINDFDILVNCAYLAEGTPPFLTKESLGESPRLSMISDVSCDPNNPDNPIRIYNQCTKLTKPIIDSIVEGVRVQAVDHLPTVLPKESSEDFAGQLLPHLVDLTKGNDPQGIWARAADYYDSAEQSVLDRK</sequence>
<evidence type="ECO:0000256" key="8">
    <source>
        <dbReference type="ARBA" id="ARBA00023027"/>
    </source>
</evidence>
<dbReference type="SMART" id="SM01002">
    <property type="entry name" value="AlaDh_PNT_C"/>
    <property type="match status" value="1"/>
</dbReference>
<dbReference type="UniPathway" id="UPA00033">
    <property type="reaction ID" value="UER00034"/>
</dbReference>
<keyword evidence="18" id="KW-1185">Reference proteome</keyword>
<feature type="active site" description="Proton donor" evidence="12">
    <location>
        <position position="94"/>
    </location>
</feature>
<feature type="active site" description="Proton acceptor" evidence="12">
    <location>
        <position position="76"/>
    </location>
</feature>
<keyword evidence="7" id="KW-0560">Oxidoreductase</keyword>
<comment type="caution">
    <text evidence="17">The sequence shown here is derived from an EMBL/GenBank/DDBJ whole genome shotgun (WGS) entry which is preliminary data.</text>
</comment>
<evidence type="ECO:0000313" key="18">
    <source>
        <dbReference type="Proteomes" id="UP000318717"/>
    </source>
</evidence>
<organism evidence="17 18">
    <name type="scientific">Vibrio inusitatus NBRC 102082</name>
    <dbReference type="NCBI Taxonomy" id="1219070"/>
    <lineage>
        <taxon>Bacteria</taxon>
        <taxon>Pseudomonadati</taxon>
        <taxon>Pseudomonadota</taxon>
        <taxon>Gammaproteobacteria</taxon>
        <taxon>Vibrionales</taxon>
        <taxon>Vibrionaceae</taxon>
        <taxon>Vibrio</taxon>
    </lineage>
</organism>
<dbReference type="CDD" id="cd12188">
    <property type="entry name" value="SDH"/>
    <property type="match status" value="1"/>
</dbReference>
<feature type="disulfide bond" evidence="14">
    <location>
        <begin position="197"/>
        <end position="238"/>
    </location>
</feature>
<comment type="pathway">
    <text evidence="1">Amino-acid biosynthesis; L-lysine biosynthesis via AAA pathway; L-lysine from L-alpha-aminoadipate (fungal route): step 3/3.</text>
</comment>
<dbReference type="GO" id="GO:0004754">
    <property type="term" value="F:saccharopine dehydrogenase (NAD+, L-lysine-forming) activity"/>
    <property type="evidence" value="ECO:0007669"/>
    <property type="project" value="UniProtKB-EC"/>
</dbReference>
<evidence type="ECO:0000256" key="4">
    <source>
        <dbReference type="ARBA" id="ARBA00012847"/>
    </source>
</evidence>
<evidence type="ECO:0000259" key="16">
    <source>
        <dbReference type="SMART" id="SM01003"/>
    </source>
</evidence>
<dbReference type="EC" id="1.5.1.7" evidence="4"/>
<dbReference type="GO" id="GO:0019878">
    <property type="term" value="P:lysine biosynthetic process via aminoadipic acid"/>
    <property type="evidence" value="ECO:0007669"/>
    <property type="project" value="UniProtKB-UniPathway"/>
</dbReference>